<dbReference type="OrthoDB" id="9802090at2"/>
<feature type="binding site" evidence="7">
    <location>
        <position position="63"/>
    </location>
    <ligand>
        <name>S-adenosyl-L-methionine</name>
        <dbReference type="ChEBI" id="CHEBI:59789"/>
    </ligand>
</feature>
<evidence type="ECO:0000256" key="8">
    <source>
        <dbReference type="SAM" id="MobiDB-lite"/>
    </source>
</evidence>
<evidence type="ECO:0000256" key="2">
    <source>
        <dbReference type="ARBA" id="ARBA00003015"/>
    </source>
</evidence>
<comment type="catalytic activity">
    <reaction evidence="1 7">
        <text>guanosine(46) in tRNA + S-adenosyl-L-methionine = N(7)-methylguanosine(46) in tRNA + S-adenosyl-L-homocysteine</text>
        <dbReference type="Rhea" id="RHEA:42708"/>
        <dbReference type="Rhea" id="RHEA-COMP:10188"/>
        <dbReference type="Rhea" id="RHEA-COMP:10189"/>
        <dbReference type="ChEBI" id="CHEBI:57856"/>
        <dbReference type="ChEBI" id="CHEBI:59789"/>
        <dbReference type="ChEBI" id="CHEBI:74269"/>
        <dbReference type="ChEBI" id="CHEBI:74480"/>
        <dbReference type="EC" id="2.1.1.33"/>
    </reaction>
</comment>
<dbReference type="EMBL" id="AVPJ01000001">
    <property type="protein sequence ID" value="KGN34750.1"/>
    <property type="molecule type" value="Genomic_DNA"/>
</dbReference>
<evidence type="ECO:0000313" key="9">
    <source>
        <dbReference type="EMBL" id="KGN34750.1"/>
    </source>
</evidence>
<feature type="binding site" evidence="7">
    <location>
        <position position="115"/>
    </location>
    <ligand>
        <name>S-adenosyl-L-methionine</name>
        <dbReference type="ChEBI" id="CHEBI:59789"/>
    </ligand>
</feature>
<accession>A0A0A0JBG1</accession>
<name>A0A0A0JBG1_9MICO</name>
<dbReference type="Pfam" id="PF02390">
    <property type="entry name" value="Methyltransf_4"/>
    <property type="match status" value="1"/>
</dbReference>
<feature type="binding site" evidence="7">
    <location>
        <position position="142"/>
    </location>
    <ligand>
        <name>substrate</name>
    </ligand>
</feature>
<dbReference type="RefSeq" id="WP_035911087.1">
    <property type="nucleotide sequence ID" value="NZ_AVPJ01000001.1"/>
</dbReference>
<reference evidence="9 10" key="1">
    <citation type="submission" date="2013-08" db="EMBL/GenBank/DDBJ databases">
        <title>The genome sequence of Knoellia sinensis.</title>
        <authorList>
            <person name="Zhu W."/>
            <person name="Wang G."/>
        </authorList>
    </citation>
    <scope>NUCLEOTIDE SEQUENCE [LARGE SCALE GENOMIC DNA]</scope>
    <source>
        <strain evidence="9 10">KCTC 19936</strain>
    </source>
</reference>
<organism evidence="9 10">
    <name type="scientific">Knoellia sinensis KCTC 19936</name>
    <dbReference type="NCBI Taxonomy" id="1385520"/>
    <lineage>
        <taxon>Bacteria</taxon>
        <taxon>Bacillati</taxon>
        <taxon>Actinomycetota</taxon>
        <taxon>Actinomycetes</taxon>
        <taxon>Micrococcales</taxon>
        <taxon>Intrasporangiaceae</taxon>
        <taxon>Knoellia</taxon>
    </lineage>
</organism>
<keyword evidence="10" id="KW-1185">Reference proteome</keyword>
<dbReference type="PROSITE" id="PS51625">
    <property type="entry name" value="SAM_MT_TRMB"/>
    <property type="match status" value="1"/>
</dbReference>
<gene>
    <name evidence="7" type="primary">trmB</name>
    <name evidence="9" type="ORF">N802_01450</name>
</gene>
<evidence type="ECO:0000256" key="7">
    <source>
        <dbReference type="HAMAP-Rule" id="MF_01057"/>
    </source>
</evidence>
<feature type="binding site" evidence="7">
    <location>
        <position position="138"/>
    </location>
    <ligand>
        <name>S-adenosyl-L-methionine</name>
        <dbReference type="ChEBI" id="CHEBI:59789"/>
    </ligand>
</feature>
<dbReference type="InterPro" id="IPR055361">
    <property type="entry name" value="tRNA_methyltr_TrmB_bact"/>
</dbReference>
<comment type="pathway">
    <text evidence="7">tRNA modification; N(7)-methylguanine-tRNA biosynthesis.</text>
</comment>
<dbReference type="HAMAP" id="MF_01057">
    <property type="entry name" value="tRNA_methyltr_TrmB"/>
    <property type="match status" value="1"/>
</dbReference>
<feature type="region of interest" description="Disordered" evidence="8">
    <location>
        <begin position="1"/>
        <end position="20"/>
    </location>
</feature>
<evidence type="ECO:0000313" key="10">
    <source>
        <dbReference type="Proteomes" id="UP000030002"/>
    </source>
</evidence>
<proteinExistence type="inferred from homology"/>
<keyword evidence="5 7" id="KW-0949">S-adenosyl-L-methionine</keyword>
<dbReference type="GO" id="GO:0008176">
    <property type="term" value="F:tRNA (guanine(46)-N7)-methyltransferase activity"/>
    <property type="evidence" value="ECO:0007669"/>
    <property type="project" value="UniProtKB-UniRule"/>
</dbReference>
<dbReference type="Gene3D" id="3.40.50.150">
    <property type="entry name" value="Vaccinia Virus protein VP39"/>
    <property type="match status" value="1"/>
</dbReference>
<feature type="binding site" evidence="7">
    <location>
        <position position="174"/>
    </location>
    <ligand>
        <name>substrate</name>
    </ligand>
</feature>
<protein>
    <recommendedName>
        <fullName evidence="7">tRNA (guanine-N(7)-)-methyltransferase</fullName>
        <ecNumber evidence="7">2.1.1.33</ecNumber>
    </recommendedName>
    <alternativeName>
        <fullName evidence="7">tRNA (guanine(46)-N(7))-methyltransferase</fullName>
    </alternativeName>
    <alternativeName>
        <fullName evidence="7">tRNA(m7G46)-methyltransferase</fullName>
    </alternativeName>
</protein>
<dbReference type="GO" id="GO:0043527">
    <property type="term" value="C:tRNA methyltransferase complex"/>
    <property type="evidence" value="ECO:0007669"/>
    <property type="project" value="TreeGrafter"/>
</dbReference>
<dbReference type="InterPro" id="IPR003358">
    <property type="entry name" value="tRNA_(Gua-N-7)_MeTrfase_Trmb"/>
</dbReference>
<dbReference type="Proteomes" id="UP000030002">
    <property type="component" value="Unassembled WGS sequence"/>
</dbReference>
<keyword evidence="3 7" id="KW-0489">Methyltransferase</keyword>
<evidence type="ECO:0000256" key="3">
    <source>
        <dbReference type="ARBA" id="ARBA00022603"/>
    </source>
</evidence>
<sequence>MSSLRPTLHHEPRDGVRTFTPRWRTSPLTAERMERLLPGHAIPADGPLDREAWFGRTAPVVLEIGSGHGAAAVAYAATLPDHDLIAAEVHVPGVARMLAAAEPLSLTNLWVERGDALPLLTDRIPRGSLAAIHLFFPDPWPKAKHGKRRFVQQHTLSLLADRLEPGGVLRIATDHAVYAGHVREQVSHHGGWTLVEGERPDWRPRDGFEAKGLAAGRTVAEFALTRD</sequence>
<dbReference type="PANTHER" id="PTHR23417">
    <property type="entry name" value="3-DEOXY-D-MANNO-OCTULOSONIC-ACID TRANSFERASE/TRNA GUANINE-N 7 - -METHYLTRANSFERASE"/>
    <property type="match status" value="1"/>
</dbReference>
<keyword evidence="4 7" id="KW-0808">Transferase</keyword>
<evidence type="ECO:0000256" key="6">
    <source>
        <dbReference type="ARBA" id="ARBA00022694"/>
    </source>
</evidence>
<evidence type="ECO:0000256" key="1">
    <source>
        <dbReference type="ARBA" id="ARBA00000142"/>
    </source>
</evidence>
<dbReference type="EC" id="2.1.1.33" evidence="7"/>
<dbReference type="eggNOG" id="COG0220">
    <property type="taxonomic scope" value="Bacteria"/>
</dbReference>
<comment type="caution">
    <text evidence="9">The sequence shown here is derived from an EMBL/GenBank/DDBJ whole genome shotgun (WGS) entry which is preliminary data.</text>
</comment>
<comment type="similarity">
    <text evidence="7">Belongs to the class I-like SAM-binding methyltransferase superfamily. TrmB family.</text>
</comment>
<feature type="binding site" evidence="7">
    <location>
        <position position="88"/>
    </location>
    <ligand>
        <name>S-adenosyl-L-methionine</name>
        <dbReference type="ChEBI" id="CHEBI:59789"/>
    </ligand>
</feature>
<dbReference type="AlphaFoldDB" id="A0A0A0JBG1"/>
<keyword evidence="6 7" id="KW-0819">tRNA processing</keyword>
<dbReference type="PANTHER" id="PTHR23417:SF14">
    <property type="entry name" value="PENTACOTRIPEPTIDE-REPEAT REGION OF PRORP DOMAIN-CONTAINING PROTEIN"/>
    <property type="match status" value="1"/>
</dbReference>
<dbReference type="InterPro" id="IPR029063">
    <property type="entry name" value="SAM-dependent_MTases_sf"/>
</dbReference>
<comment type="caution">
    <text evidence="7">Lacks conserved residue(s) required for the propagation of feature annotation.</text>
</comment>
<evidence type="ECO:0000256" key="4">
    <source>
        <dbReference type="ARBA" id="ARBA00022679"/>
    </source>
</evidence>
<dbReference type="SUPFAM" id="SSF53335">
    <property type="entry name" value="S-adenosyl-L-methionine-dependent methyltransferases"/>
    <property type="match status" value="1"/>
</dbReference>
<dbReference type="STRING" id="1385520.N802_01450"/>
<dbReference type="UniPathway" id="UPA00989"/>
<evidence type="ECO:0000256" key="5">
    <source>
        <dbReference type="ARBA" id="ARBA00022691"/>
    </source>
</evidence>
<comment type="function">
    <text evidence="2 7">Catalyzes the formation of N(7)-methylguanine at position 46 (m7G46) in tRNA.</text>
</comment>